<dbReference type="EMBL" id="PJNI01000001">
    <property type="protein sequence ID" value="PKR81947.1"/>
    <property type="molecule type" value="Genomic_DNA"/>
</dbReference>
<dbReference type="RefSeq" id="WP_101333093.1">
    <property type="nucleotide sequence ID" value="NZ_PJNI01000001.1"/>
</dbReference>
<evidence type="ECO:0000256" key="1">
    <source>
        <dbReference type="SAM" id="Phobius"/>
    </source>
</evidence>
<accession>A0A2I0R5T9</accession>
<keyword evidence="1" id="KW-0472">Membrane</keyword>
<dbReference type="OrthoDB" id="1467828at2"/>
<keyword evidence="1" id="KW-0812">Transmembrane</keyword>
<gene>
    <name evidence="2" type="ORF">CW751_01010</name>
</gene>
<protein>
    <submittedName>
        <fullName evidence="2">Uncharacterized protein</fullName>
    </submittedName>
</protein>
<feature type="transmembrane region" description="Helical" evidence="1">
    <location>
        <begin position="28"/>
        <end position="47"/>
    </location>
</feature>
<evidence type="ECO:0000313" key="3">
    <source>
        <dbReference type="Proteomes" id="UP000236654"/>
    </source>
</evidence>
<evidence type="ECO:0000313" key="2">
    <source>
        <dbReference type="EMBL" id="PKR81947.1"/>
    </source>
</evidence>
<organism evidence="2 3">
    <name type="scientific">Brumimicrobium salinarum</name>
    <dbReference type="NCBI Taxonomy" id="2058658"/>
    <lineage>
        <taxon>Bacteria</taxon>
        <taxon>Pseudomonadati</taxon>
        <taxon>Bacteroidota</taxon>
        <taxon>Flavobacteriia</taxon>
        <taxon>Flavobacteriales</taxon>
        <taxon>Crocinitomicaceae</taxon>
        <taxon>Brumimicrobium</taxon>
    </lineage>
</organism>
<keyword evidence="1" id="KW-1133">Transmembrane helix</keyword>
<keyword evidence="3" id="KW-1185">Reference proteome</keyword>
<name>A0A2I0R5T9_9FLAO</name>
<dbReference type="AlphaFoldDB" id="A0A2I0R5T9"/>
<sequence>MTYTEIVEATGDGLLWTTEILFENVGNIFNYGVIVLGFVGLFIWLRLQAKYNREAANNPQKFK</sequence>
<dbReference type="Proteomes" id="UP000236654">
    <property type="component" value="Unassembled WGS sequence"/>
</dbReference>
<proteinExistence type="predicted"/>
<comment type="caution">
    <text evidence="2">The sequence shown here is derived from an EMBL/GenBank/DDBJ whole genome shotgun (WGS) entry which is preliminary data.</text>
</comment>
<reference evidence="2 3" key="1">
    <citation type="submission" date="2017-12" db="EMBL/GenBank/DDBJ databases">
        <title>The draft genome sequence of Brumimicrobium saltpan LHR20.</title>
        <authorList>
            <person name="Do Z.-J."/>
            <person name="Luo H.-R."/>
        </authorList>
    </citation>
    <scope>NUCLEOTIDE SEQUENCE [LARGE SCALE GENOMIC DNA]</scope>
    <source>
        <strain evidence="2 3">LHR20</strain>
    </source>
</reference>